<organism evidence="2 3">
    <name type="scientific">Steroidobacter gossypii</name>
    <dbReference type="NCBI Taxonomy" id="2805490"/>
    <lineage>
        <taxon>Bacteria</taxon>
        <taxon>Pseudomonadati</taxon>
        <taxon>Pseudomonadota</taxon>
        <taxon>Gammaproteobacteria</taxon>
        <taxon>Steroidobacterales</taxon>
        <taxon>Steroidobacteraceae</taxon>
        <taxon>Steroidobacter</taxon>
    </lineage>
</organism>
<feature type="signal peptide" evidence="1">
    <location>
        <begin position="1"/>
        <end position="35"/>
    </location>
</feature>
<dbReference type="Proteomes" id="UP000661077">
    <property type="component" value="Unassembled WGS sequence"/>
</dbReference>
<reference evidence="2 3" key="1">
    <citation type="journal article" date="2021" name="Int. J. Syst. Evol. Microbiol.">
        <title>Steroidobacter gossypii sp. nov., isolated from soil of cotton cropping field.</title>
        <authorList>
            <person name="Huang R."/>
            <person name="Yang S."/>
            <person name="Zhen C."/>
            <person name="Liu W."/>
        </authorList>
    </citation>
    <scope>NUCLEOTIDE SEQUENCE [LARGE SCALE GENOMIC DNA]</scope>
    <source>
        <strain evidence="2 3">S1-65</strain>
    </source>
</reference>
<accession>A0ABS1WQW1</accession>
<evidence type="ECO:0000313" key="3">
    <source>
        <dbReference type="Proteomes" id="UP000661077"/>
    </source>
</evidence>
<comment type="caution">
    <text evidence="2">The sequence shown here is derived from an EMBL/GenBank/DDBJ whole genome shotgun (WGS) entry which is preliminary data.</text>
</comment>
<sequence>MTSQRAAIIGSVKAVTRHRLLIGFVAAMGALAAQAAGPQNMQLSMQAQKNYFREKCFSLEVGQRLAYQLSTPHSIEFNLHHHRADGVMVYPDKLVVKSRHSKQLVADSAGAYCFMATNLGDQPGAFEVVINYEIAAQ</sequence>
<dbReference type="EMBL" id="JAEVLS010000001">
    <property type="protein sequence ID" value="MBM0103343.1"/>
    <property type="molecule type" value="Genomic_DNA"/>
</dbReference>
<evidence type="ECO:0000256" key="1">
    <source>
        <dbReference type="SAM" id="SignalP"/>
    </source>
</evidence>
<name>A0ABS1WQW1_9GAMM</name>
<keyword evidence="1" id="KW-0732">Signal</keyword>
<keyword evidence="3" id="KW-1185">Reference proteome</keyword>
<proteinExistence type="predicted"/>
<feature type="chain" id="PRO_5046975405" evidence="1">
    <location>
        <begin position="36"/>
        <end position="137"/>
    </location>
</feature>
<protein>
    <submittedName>
        <fullName evidence="2">Uncharacterized protein</fullName>
    </submittedName>
</protein>
<gene>
    <name evidence="2" type="ORF">JM946_01240</name>
</gene>
<evidence type="ECO:0000313" key="2">
    <source>
        <dbReference type="EMBL" id="MBM0103343.1"/>
    </source>
</evidence>
<dbReference type="RefSeq" id="WP_203165322.1">
    <property type="nucleotide sequence ID" value="NZ_JAEVLS010000001.1"/>
</dbReference>